<protein>
    <submittedName>
        <fullName evidence="3">Uncharacterized protein</fullName>
    </submittedName>
</protein>
<dbReference type="AlphaFoldDB" id="A0A2I1CSC2"/>
<evidence type="ECO:0000313" key="4">
    <source>
        <dbReference type="Proteomes" id="UP000234254"/>
    </source>
</evidence>
<dbReference type="VEuPathDB" id="FungiDB:P168DRAFT_322131"/>
<dbReference type="EMBL" id="MSFM01000014">
    <property type="protein sequence ID" value="PKY00519.1"/>
    <property type="molecule type" value="Genomic_DNA"/>
</dbReference>
<dbReference type="SUPFAM" id="SSF52058">
    <property type="entry name" value="L domain-like"/>
    <property type="match status" value="1"/>
</dbReference>
<keyword evidence="4" id="KW-1185">Reference proteome</keyword>
<gene>
    <name evidence="3" type="ORF">P168DRAFT_322131</name>
</gene>
<organism evidence="3 4">
    <name type="scientific">Aspergillus campestris (strain IBT 28561)</name>
    <dbReference type="NCBI Taxonomy" id="1392248"/>
    <lineage>
        <taxon>Eukaryota</taxon>
        <taxon>Fungi</taxon>
        <taxon>Dikarya</taxon>
        <taxon>Ascomycota</taxon>
        <taxon>Pezizomycotina</taxon>
        <taxon>Eurotiomycetes</taxon>
        <taxon>Eurotiomycetidae</taxon>
        <taxon>Eurotiales</taxon>
        <taxon>Aspergillaceae</taxon>
        <taxon>Aspergillus</taxon>
        <taxon>Aspergillus subgen. Circumdati</taxon>
    </lineage>
</organism>
<feature type="transmembrane region" description="Helical" evidence="2">
    <location>
        <begin position="340"/>
        <end position="362"/>
    </location>
</feature>
<dbReference type="GeneID" id="36548058"/>
<proteinExistence type="predicted"/>
<evidence type="ECO:0000313" key="3">
    <source>
        <dbReference type="EMBL" id="PKY00519.1"/>
    </source>
</evidence>
<evidence type="ECO:0000256" key="1">
    <source>
        <dbReference type="SAM" id="MobiDB-lite"/>
    </source>
</evidence>
<dbReference type="RefSeq" id="XP_024689113.1">
    <property type="nucleotide sequence ID" value="XM_024840534.1"/>
</dbReference>
<keyword evidence="2" id="KW-0472">Membrane</keyword>
<comment type="caution">
    <text evidence="3">The sequence shown here is derived from an EMBL/GenBank/DDBJ whole genome shotgun (WGS) entry which is preliminary data.</text>
</comment>
<keyword evidence="2" id="KW-1133">Transmembrane helix</keyword>
<feature type="region of interest" description="Disordered" evidence="1">
    <location>
        <begin position="372"/>
        <end position="404"/>
    </location>
</feature>
<dbReference type="Proteomes" id="UP000234254">
    <property type="component" value="Unassembled WGS sequence"/>
</dbReference>
<evidence type="ECO:0000256" key="2">
    <source>
        <dbReference type="SAM" id="Phobius"/>
    </source>
</evidence>
<sequence>MAQICDMPEIWERSGFTAYNQTELDIIARSCTIFNGNLHVHESFTGRFYLPNVRHIVGHLGLHIYDEPNDGQPRPKLTSFELPDLETVDGGVSLIGMSGLKSISMPKLRSVDWHVGADAAEEVDLRSLEAVGTIDIGGALSTLRLDALEEAEKHLVISKECEDVPPTPALAVFLPSLTKAGDIQLKGRFSRVAMPQLSNISFGDSPWSSFELDACGGPPFEVSLPQLAHVSMDMDISGGIQSLSIPSLKNMTSPFRLNTTEQLDLTLPFVEADAVKLYGNLTSIEFPNLHVAASINVSSTVPFDCGALKKSVDPAIQGPKDWHNKCTAPAGPGLSPAAKIGIGVGVGVGGLVVIAAGLWFFLRRRKQTKRLKSESIAHIQDMPPSYAETRNQDHPPEYASTHAR</sequence>
<reference evidence="3" key="1">
    <citation type="submission" date="2016-12" db="EMBL/GenBank/DDBJ databases">
        <title>The genomes of Aspergillus section Nigri reveals drivers in fungal speciation.</title>
        <authorList>
            <consortium name="DOE Joint Genome Institute"/>
            <person name="Vesth T.C."/>
            <person name="Nybo J."/>
            <person name="Theobald S."/>
            <person name="Brandl J."/>
            <person name="Frisvad J.C."/>
            <person name="Nielsen K.F."/>
            <person name="Lyhne E.K."/>
            <person name="Kogle M.E."/>
            <person name="Kuo A."/>
            <person name="Riley R."/>
            <person name="Clum A."/>
            <person name="Nolan M."/>
            <person name="Lipzen A."/>
            <person name="Salamov A."/>
            <person name="Henrissat B."/>
            <person name="Wiebenga A."/>
            <person name="De vries R.P."/>
            <person name="Grigoriev I.V."/>
            <person name="Mortensen U.H."/>
            <person name="Andersen M.R."/>
            <person name="Baker S.E."/>
        </authorList>
    </citation>
    <scope>NUCLEOTIDE SEQUENCE</scope>
    <source>
        <strain evidence="3">IBT 28561</strain>
    </source>
</reference>
<accession>A0A2I1CSC2</accession>
<name>A0A2I1CSC2_ASPC2</name>
<dbReference type="OrthoDB" id="536881at2759"/>
<keyword evidence="2" id="KW-0812">Transmembrane</keyword>